<dbReference type="InterPro" id="IPR036390">
    <property type="entry name" value="WH_DNA-bd_sf"/>
</dbReference>
<dbReference type="RefSeq" id="WP_393172611.1">
    <property type="nucleotide sequence ID" value="NZ_JBICRM010000027.1"/>
</dbReference>
<dbReference type="PANTHER" id="PTHR43428:SF1">
    <property type="entry name" value="ARSENATE REDUCTASE"/>
    <property type="match status" value="1"/>
</dbReference>
<dbReference type="CDD" id="cd00090">
    <property type="entry name" value="HTH_ARSR"/>
    <property type="match status" value="1"/>
</dbReference>
<dbReference type="Proteomes" id="UP001603978">
    <property type="component" value="Unassembled WGS sequence"/>
</dbReference>
<proteinExistence type="predicted"/>
<dbReference type="Gene3D" id="3.40.50.2300">
    <property type="match status" value="1"/>
</dbReference>
<reference evidence="3 4" key="1">
    <citation type="submission" date="2024-10" db="EMBL/GenBank/DDBJ databases">
        <authorList>
            <person name="Topkara A.R."/>
            <person name="Saygin H."/>
        </authorList>
    </citation>
    <scope>NUCLEOTIDE SEQUENCE [LARGE SCALE GENOMIC DNA]</scope>
    <source>
        <strain evidence="3 4">M3C6</strain>
    </source>
</reference>
<dbReference type="InterPro" id="IPR036196">
    <property type="entry name" value="Ptyr_pPase_sf"/>
</dbReference>
<keyword evidence="1" id="KW-0059">Arsenical resistance</keyword>
<evidence type="ECO:0000313" key="4">
    <source>
        <dbReference type="Proteomes" id="UP001603978"/>
    </source>
</evidence>
<evidence type="ECO:0000259" key="2">
    <source>
        <dbReference type="PROSITE" id="PS50987"/>
    </source>
</evidence>
<name>A0ABW7ALW5_9ACTN</name>
<protein>
    <submittedName>
        <fullName evidence="3">Helix-turn-helix domain-containing protein</fullName>
    </submittedName>
</protein>
<dbReference type="Pfam" id="PF01451">
    <property type="entry name" value="LMWPc"/>
    <property type="match status" value="1"/>
</dbReference>
<dbReference type="Pfam" id="PF12840">
    <property type="entry name" value="HTH_20"/>
    <property type="match status" value="1"/>
</dbReference>
<dbReference type="InterPro" id="IPR001845">
    <property type="entry name" value="HTH_ArsR_DNA-bd_dom"/>
</dbReference>
<dbReference type="InterPro" id="IPR036388">
    <property type="entry name" value="WH-like_DNA-bd_sf"/>
</dbReference>
<accession>A0ABW7ALW5</accession>
<feature type="domain" description="HTH arsR-type" evidence="2">
    <location>
        <begin position="1"/>
        <end position="92"/>
    </location>
</feature>
<keyword evidence="4" id="KW-1185">Reference proteome</keyword>
<dbReference type="SMART" id="SM00226">
    <property type="entry name" value="LMWPc"/>
    <property type="match status" value="1"/>
</dbReference>
<dbReference type="InterPro" id="IPR023485">
    <property type="entry name" value="Ptyr_pPase"/>
</dbReference>
<organism evidence="3 4">
    <name type="scientific">Nonomuraea marmarensis</name>
    <dbReference type="NCBI Taxonomy" id="3351344"/>
    <lineage>
        <taxon>Bacteria</taxon>
        <taxon>Bacillati</taxon>
        <taxon>Actinomycetota</taxon>
        <taxon>Actinomycetes</taxon>
        <taxon>Streptosporangiales</taxon>
        <taxon>Streptosporangiaceae</taxon>
        <taxon>Nonomuraea</taxon>
    </lineage>
</organism>
<dbReference type="SUPFAM" id="SSF52788">
    <property type="entry name" value="Phosphotyrosine protein phosphatases I"/>
    <property type="match status" value="1"/>
</dbReference>
<gene>
    <name evidence="3" type="ORF">ACFLIM_34775</name>
</gene>
<dbReference type="SMART" id="SM00418">
    <property type="entry name" value="HTH_ARSR"/>
    <property type="match status" value="1"/>
</dbReference>
<dbReference type="Gene3D" id="1.10.10.10">
    <property type="entry name" value="Winged helix-like DNA-binding domain superfamily/Winged helix DNA-binding domain"/>
    <property type="match status" value="1"/>
</dbReference>
<comment type="caution">
    <text evidence="3">The sequence shown here is derived from an EMBL/GenBank/DDBJ whole genome shotgun (WGS) entry which is preliminary data.</text>
</comment>
<evidence type="ECO:0000313" key="3">
    <source>
        <dbReference type="EMBL" id="MFG1708381.1"/>
    </source>
</evidence>
<dbReference type="EMBL" id="JBICRM010000027">
    <property type="protein sequence ID" value="MFG1708381.1"/>
    <property type="molecule type" value="Genomic_DNA"/>
</dbReference>
<dbReference type="PANTHER" id="PTHR43428">
    <property type="entry name" value="ARSENATE REDUCTASE"/>
    <property type="match status" value="1"/>
</dbReference>
<dbReference type="SUPFAM" id="SSF46785">
    <property type="entry name" value="Winged helix' DNA-binding domain"/>
    <property type="match status" value="1"/>
</dbReference>
<evidence type="ECO:0000256" key="1">
    <source>
        <dbReference type="ARBA" id="ARBA00022849"/>
    </source>
</evidence>
<dbReference type="PROSITE" id="PS50987">
    <property type="entry name" value="HTH_ARSR_2"/>
    <property type="match status" value="1"/>
</dbReference>
<sequence length="229" mass="24508">MTDIIRRAAIHAALGDPVRLAMVDALLLGDRSPGELGETFGLSSNLLAHHLKVLEEAGLVVRARSEADRRRSYVRLVPDVLAGLTPAASAPMAAGRVVFVCTRNSARSQLAAALWQSRSRLPATSAGTHPATRVHARALATARHHHLSLDPHATAHISDTIRTGDLVVAVCDNAYEHLTARPPLHWSVPDPVTADTDDAFERAFTDLAGRVDRLATALTDDRSPTKGTP</sequence>
<dbReference type="InterPro" id="IPR011991">
    <property type="entry name" value="ArsR-like_HTH"/>
</dbReference>